<evidence type="ECO:0000313" key="1">
    <source>
        <dbReference type="EMBL" id="TWU51276.1"/>
    </source>
</evidence>
<accession>A0A5C6EUJ1</accession>
<dbReference type="AlphaFoldDB" id="A0A5C6EUJ1"/>
<protein>
    <submittedName>
        <fullName evidence="1">Uncharacterized protein</fullName>
    </submittedName>
</protein>
<organism evidence="1 2">
    <name type="scientific">Rubripirellula reticaptiva</name>
    <dbReference type="NCBI Taxonomy" id="2528013"/>
    <lineage>
        <taxon>Bacteria</taxon>
        <taxon>Pseudomonadati</taxon>
        <taxon>Planctomycetota</taxon>
        <taxon>Planctomycetia</taxon>
        <taxon>Pirellulales</taxon>
        <taxon>Pirellulaceae</taxon>
        <taxon>Rubripirellula</taxon>
    </lineage>
</organism>
<reference evidence="1 2" key="1">
    <citation type="submission" date="2019-02" db="EMBL/GenBank/DDBJ databases">
        <title>Deep-cultivation of Planctomycetes and their phenomic and genomic characterization uncovers novel biology.</title>
        <authorList>
            <person name="Wiegand S."/>
            <person name="Jogler M."/>
            <person name="Boedeker C."/>
            <person name="Pinto D."/>
            <person name="Vollmers J."/>
            <person name="Rivas-Marin E."/>
            <person name="Kohn T."/>
            <person name="Peeters S.H."/>
            <person name="Heuer A."/>
            <person name="Rast P."/>
            <person name="Oberbeckmann S."/>
            <person name="Bunk B."/>
            <person name="Jeske O."/>
            <person name="Meyerdierks A."/>
            <person name="Storesund J.E."/>
            <person name="Kallscheuer N."/>
            <person name="Luecker S."/>
            <person name="Lage O.M."/>
            <person name="Pohl T."/>
            <person name="Merkel B.J."/>
            <person name="Hornburger P."/>
            <person name="Mueller R.-W."/>
            <person name="Bruemmer F."/>
            <person name="Labrenz M."/>
            <person name="Spormann A.M."/>
            <person name="Op Den Camp H."/>
            <person name="Overmann J."/>
            <person name="Amann R."/>
            <person name="Jetten M.S.M."/>
            <person name="Mascher T."/>
            <person name="Medema M.H."/>
            <person name="Devos D.P."/>
            <person name="Kaster A.-K."/>
            <person name="Ovreas L."/>
            <person name="Rohde M."/>
            <person name="Galperin M.Y."/>
            <person name="Jogler C."/>
        </authorList>
    </citation>
    <scope>NUCLEOTIDE SEQUENCE [LARGE SCALE GENOMIC DNA]</scope>
    <source>
        <strain evidence="1 2">Poly59</strain>
    </source>
</reference>
<comment type="caution">
    <text evidence="1">The sequence shown here is derived from an EMBL/GenBank/DDBJ whole genome shotgun (WGS) entry which is preliminary data.</text>
</comment>
<gene>
    <name evidence="1" type="ORF">Poly59_28680</name>
</gene>
<name>A0A5C6EUJ1_9BACT</name>
<proteinExistence type="predicted"/>
<dbReference type="Proteomes" id="UP000317977">
    <property type="component" value="Unassembled WGS sequence"/>
</dbReference>
<keyword evidence="2" id="KW-1185">Reference proteome</keyword>
<sequence length="67" mass="7466">MKSQNDRETRTSQVILHQGTVRAVAMNSTPHGTMPRLAQYVSVEGTAFNAGESFQLLDCNTTRNRNK</sequence>
<dbReference type="EMBL" id="SJPX01000003">
    <property type="protein sequence ID" value="TWU51276.1"/>
    <property type="molecule type" value="Genomic_DNA"/>
</dbReference>
<evidence type="ECO:0000313" key="2">
    <source>
        <dbReference type="Proteomes" id="UP000317977"/>
    </source>
</evidence>